<name>A0AAV4T3D3_CAEEX</name>
<dbReference type="EMBL" id="BPLR01010499">
    <property type="protein sequence ID" value="GIY39714.1"/>
    <property type="molecule type" value="Genomic_DNA"/>
</dbReference>
<organism evidence="2 3">
    <name type="scientific">Caerostris extrusa</name>
    <name type="common">Bark spider</name>
    <name type="synonym">Caerostris bankana</name>
    <dbReference type="NCBI Taxonomy" id="172846"/>
    <lineage>
        <taxon>Eukaryota</taxon>
        <taxon>Metazoa</taxon>
        <taxon>Ecdysozoa</taxon>
        <taxon>Arthropoda</taxon>
        <taxon>Chelicerata</taxon>
        <taxon>Arachnida</taxon>
        <taxon>Araneae</taxon>
        <taxon>Araneomorphae</taxon>
        <taxon>Entelegynae</taxon>
        <taxon>Araneoidea</taxon>
        <taxon>Araneidae</taxon>
        <taxon>Caerostris</taxon>
    </lineage>
</organism>
<reference evidence="2 3" key="1">
    <citation type="submission" date="2021-06" db="EMBL/GenBank/DDBJ databases">
        <title>Caerostris extrusa draft genome.</title>
        <authorList>
            <person name="Kono N."/>
            <person name="Arakawa K."/>
        </authorList>
    </citation>
    <scope>NUCLEOTIDE SEQUENCE [LARGE SCALE GENOMIC DNA]</scope>
</reference>
<dbReference type="Proteomes" id="UP001054945">
    <property type="component" value="Unassembled WGS sequence"/>
</dbReference>
<evidence type="ECO:0000313" key="3">
    <source>
        <dbReference type="Proteomes" id="UP001054945"/>
    </source>
</evidence>
<proteinExistence type="predicted"/>
<keyword evidence="3" id="KW-1185">Reference proteome</keyword>
<comment type="caution">
    <text evidence="2">The sequence shown here is derived from an EMBL/GenBank/DDBJ whole genome shotgun (WGS) entry which is preliminary data.</text>
</comment>
<protein>
    <submittedName>
        <fullName evidence="2">Uncharacterized protein</fullName>
    </submittedName>
</protein>
<sequence length="123" mass="14804">MDQSTEECFNKTCQNPSIHTERNFHNKCFQKEKKKQPERQGASWSVQDLRQPHGRTASRDQEQEDIVVTKYCRFWCGEIFFSGQHLPILKSRKTLRVMKSNLREPIHLRLHKRTYRKTKLQQC</sequence>
<evidence type="ECO:0000313" key="2">
    <source>
        <dbReference type="EMBL" id="GIY39714.1"/>
    </source>
</evidence>
<gene>
    <name evidence="2" type="ORF">CEXT_672931</name>
</gene>
<accession>A0AAV4T3D3</accession>
<dbReference type="AlphaFoldDB" id="A0AAV4T3D3"/>
<feature type="region of interest" description="Disordered" evidence="1">
    <location>
        <begin position="30"/>
        <end position="61"/>
    </location>
</feature>
<evidence type="ECO:0000256" key="1">
    <source>
        <dbReference type="SAM" id="MobiDB-lite"/>
    </source>
</evidence>